<evidence type="ECO:0000313" key="2">
    <source>
        <dbReference type="Proteomes" id="UP000181997"/>
    </source>
</evidence>
<organism evidence="1 2">
    <name type="scientific">[Bacillus] enclensis</name>
    <dbReference type="NCBI Taxonomy" id="1402860"/>
    <lineage>
        <taxon>Bacteria</taxon>
        <taxon>Bacillati</taxon>
        <taxon>Bacillota</taxon>
        <taxon>Bacilli</taxon>
        <taxon>Bacillales</taxon>
        <taxon>Bacillaceae</taxon>
        <taxon>Rossellomorea</taxon>
    </lineage>
</organism>
<dbReference type="RefSeq" id="WP_058297743.1">
    <property type="nucleotide sequence ID" value="NZ_FMAU01000001.1"/>
</dbReference>
<gene>
    <name evidence="1" type="ORF">GA0061094_1078</name>
</gene>
<sequence length="132" mass="14966">MEIFTQACENTGKWTEGLEVEYLDSAIHLAAGAFVDKTGRHELPEVNFDIAEGTESVYALFIVDSADEYTYELIQAIDGFPVYEGTNRLIHKHLWVDVLKQEIRIFPVIRKENVEPGVVPDEAEPENPTRQS</sequence>
<evidence type="ECO:0000313" key="1">
    <source>
        <dbReference type="EMBL" id="SCB87354.1"/>
    </source>
</evidence>
<reference evidence="2" key="1">
    <citation type="submission" date="2016-08" db="EMBL/GenBank/DDBJ databases">
        <authorList>
            <person name="Varghese N."/>
            <person name="Submissions Spin"/>
        </authorList>
    </citation>
    <scope>NUCLEOTIDE SEQUENCE [LARGE SCALE GENOMIC DNA]</scope>
    <source>
        <strain evidence="2">SGD-1123</strain>
    </source>
</reference>
<dbReference type="OrthoDB" id="9866057at2"/>
<name>A0A0V8HM02_9BACI</name>
<dbReference type="EMBL" id="FMAU01000001">
    <property type="protein sequence ID" value="SCB87354.1"/>
    <property type="molecule type" value="Genomic_DNA"/>
</dbReference>
<protein>
    <submittedName>
        <fullName evidence="1">Uncharacterized protein</fullName>
    </submittedName>
</protein>
<proteinExistence type="predicted"/>
<dbReference type="Gene3D" id="2.60.40.2980">
    <property type="match status" value="1"/>
</dbReference>
<keyword evidence="2" id="KW-1185">Reference proteome</keyword>
<dbReference type="Proteomes" id="UP000181997">
    <property type="component" value="Unassembled WGS sequence"/>
</dbReference>
<dbReference type="InterPro" id="IPR049300">
    <property type="entry name" value="Gp22-like_sf"/>
</dbReference>
<accession>A0A0V8HM02</accession>
<dbReference type="AlphaFoldDB" id="A0A0V8HM02"/>